<keyword evidence="3" id="KW-1185">Reference proteome</keyword>
<reference evidence="2 3" key="1">
    <citation type="submission" date="2023-03" db="EMBL/GenBank/DDBJ databases">
        <title>WGS of Gossypium arboreum.</title>
        <authorList>
            <person name="Yu D."/>
        </authorList>
    </citation>
    <scope>NUCLEOTIDE SEQUENCE [LARGE SCALE GENOMIC DNA]</scope>
    <source>
        <tissue evidence="2">Leaf</tissue>
    </source>
</reference>
<evidence type="ECO:0000313" key="2">
    <source>
        <dbReference type="EMBL" id="KAK5817747.1"/>
    </source>
</evidence>
<organism evidence="2 3">
    <name type="scientific">Gossypium arboreum</name>
    <name type="common">Tree cotton</name>
    <name type="synonym">Gossypium nanking</name>
    <dbReference type="NCBI Taxonomy" id="29729"/>
    <lineage>
        <taxon>Eukaryota</taxon>
        <taxon>Viridiplantae</taxon>
        <taxon>Streptophyta</taxon>
        <taxon>Embryophyta</taxon>
        <taxon>Tracheophyta</taxon>
        <taxon>Spermatophyta</taxon>
        <taxon>Magnoliopsida</taxon>
        <taxon>eudicotyledons</taxon>
        <taxon>Gunneridae</taxon>
        <taxon>Pentapetalae</taxon>
        <taxon>rosids</taxon>
        <taxon>malvids</taxon>
        <taxon>Malvales</taxon>
        <taxon>Malvaceae</taxon>
        <taxon>Malvoideae</taxon>
        <taxon>Gossypium</taxon>
    </lineage>
</organism>
<gene>
    <name evidence="2" type="ORF">PVK06_022675</name>
</gene>
<dbReference type="Proteomes" id="UP001358586">
    <property type="component" value="Chromosome 7"/>
</dbReference>
<name>A0ABR0P903_GOSAR</name>
<dbReference type="EMBL" id="JARKNE010000007">
    <property type="protein sequence ID" value="KAK5817747.1"/>
    <property type="molecule type" value="Genomic_DNA"/>
</dbReference>
<dbReference type="InterPro" id="IPR000477">
    <property type="entry name" value="RT_dom"/>
</dbReference>
<evidence type="ECO:0000313" key="3">
    <source>
        <dbReference type="Proteomes" id="UP001358586"/>
    </source>
</evidence>
<dbReference type="InterPro" id="IPR052343">
    <property type="entry name" value="Retrotransposon-Effector_Assoc"/>
</dbReference>
<protein>
    <recommendedName>
        <fullName evidence="1">Reverse transcriptase domain-containing protein</fullName>
    </recommendedName>
</protein>
<feature type="domain" description="Reverse transcriptase" evidence="1">
    <location>
        <begin position="13"/>
        <end position="166"/>
    </location>
</feature>
<proteinExistence type="predicted"/>
<sequence>MLRELNKTFIVLIPKKEKNATAGDFRPISLSATIYKIISKIMVNRLKPTLKNLISPFQNVFVSYRQIHVNVVLENMGFNSIWIHIINECISSISSQLLINGYQLRHLFPKLGVKQGDPLSPYVFILRHNVLSCVLMRAEGIIKVSRNSIPISHLFFAEDSFIFFRANLEEAGLSKGL</sequence>
<dbReference type="Pfam" id="PF00078">
    <property type="entry name" value="RVT_1"/>
    <property type="match status" value="1"/>
</dbReference>
<comment type="caution">
    <text evidence="2">The sequence shown here is derived from an EMBL/GenBank/DDBJ whole genome shotgun (WGS) entry which is preliminary data.</text>
</comment>
<evidence type="ECO:0000259" key="1">
    <source>
        <dbReference type="Pfam" id="PF00078"/>
    </source>
</evidence>
<accession>A0ABR0P903</accession>
<dbReference type="PANTHER" id="PTHR46890">
    <property type="entry name" value="NON-LTR RETROLELEMENT REVERSE TRANSCRIPTASE-LIKE PROTEIN-RELATED"/>
    <property type="match status" value="1"/>
</dbReference>
<dbReference type="PANTHER" id="PTHR46890:SF48">
    <property type="entry name" value="RNA-DIRECTED DNA POLYMERASE"/>
    <property type="match status" value="1"/>
</dbReference>